<accession>A0A2X0MV26</accession>
<feature type="region of interest" description="Disordered" evidence="1">
    <location>
        <begin position="201"/>
        <end position="234"/>
    </location>
</feature>
<feature type="region of interest" description="Disordered" evidence="1">
    <location>
        <begin position="1"/>
        <end position="55"/>
    </location>
</feature>
<dbReference type="EMBL" id="FMWP01000014">
    <property type="protein sequence ID" value="SCZ90855.1"/>
    <property type="molecule type" value="Genomic_DNA"/>
</dbReference>
<organism evidence="2 3">
    <name type="scientific">Microbotryum saponariae</name>
    <dbReference type="NCBI Taxonomy" id="289078"/>
    <lineage>
        <taxon>Eukaryota</taxon>
        <taxon>Fungi</taxon>
        <taxon>Dikarya</taxon>
        <taxon>Basidiomycota</taxon>
        <taxon>Pucciniomycotina</taxon>
        <taxon>Microbotryomycetes</taxon>
        <taxon>Microbotryales</taxon>
        <taxon>Microbotryaceae</taxon>
        <taxon>Microbotryum</taxon>
    </lineage>
</organism>
<evidence type="ECO:0000313" key="3">
    <source>
        <dbReference type="Proteomes" id="UP000249723"/>
    </source>
</evidence>
<evidence type="ECO:0000313" key="2">
    <source>
        <dbReference type="EMBL" id="SCZ90855.1"/>
    </source>
</evidence>
<dbReference type="OrthoDB" id="203678at2759"/>
<dbReference type="STRING" id="289078.A0A2X0MV26"/>
<reference evidence="3" key="1">
    <citation type="submission" date="2016-10" db="EMBL/GenBank/DDBJ databases">
        <authorList>
            <person name="Jeantristanb JTB J.-T."/>
            <person name="Ricardo R."/>
        </authorList>
    </citation>
    <scope>NUCLEOTIDE SEQUENCE [LARGE SCALE GENOMIC DNA]</scope>
</reference>
<dbReference type="AlphaFoldDB" id="A0A2X0MV26"/>
<sequence>MAAIPPSKSASPTSISALASTPSHLLRRASSAASESFSTTTSASGAPGTATGERKRRTRNLLQNYKIMAQGGHGQGGGMTNKGDPYDIDSPESFSPDMYFHRISNNASLPELLRQENELLNGESENSMANVISGPRHGALPTCPSSPAEPHPYAIRTASDTIRKMKSRAEALDASLDSLKSAFQSIAQLSDTLAPNTVRTIDLPTSPNRSLPPITSKPTADRSRLDVLSEDPSPPSRFDPLIHLPALLSLPILLKALLVNDRARADSLWGLWEPALRSWEDEEVQGVKEIGMECREALRRGRSGSLSVGKAQGLGTP</sequence>
<proteinExistence type="predicted"/>
<evidence type="ECO:0000256" key="1">
    <source>
        <dbReference type="SAM" id="MobiDB-lite"/>
    </source>
</evidence>
<feature type="compositionally biased region" description="Polar residues" evidence="1">
    <location>
        <begin position="8"/>
        <end position="23"/>
    </location>
</feature>
<dbReference type="Proteomes" id="UP000249723">
    <property type="component" value="Unassembled WGS sequence"/>
</dbReference>
<feature type="compositionally biased region" description="Low complexity" evidence="1">
    <location>
        <begin position="29"/>
        <end position="51"/>
    </location>
</feature>
<gene>
    <name evidence="2" type="ORF">BZ3500_MVSOF-1268-A1-R1_CHR1-3G02318</name>
</gene>
<name>A0A2X0MV26_9BASI</name>
<keyword evidence="3" id="KW-1185">Reference proteome</keyword>
<protein>
    <submittedName>
        <fullName evidence="2">BZ3500_MvSof-1268-A1-R1_Chr1-3g02318 protein</fullName>
    </submittedName>
</protein>